<keyword evidence="12" id="KW-0788">Thiol protease</keyword>
<keyword evidence="11" id="KW-0378">Hydrolase</keyword>
<dbReference type="Gene3D" id="2.160.20.160">
    <property type="match status" value="1"/>
</dbReference>
<feature type="region of interest" description="Disordered" evidence="21">
    <location>
        <begin position="1276"/>
        <end position="1363"/>
    </location>
</feature>
<dbReference type="InterPro" id="IPR049824">
    <property type="entry name" value="RtxA-like_C80"/>
</dbReference>
<sequence>MSKASNRSAEYFFTGVYNGDDNNNDIDAIGLGGVIYARGGNDDIFVGSIAAKVEAGSGDDTIKGGAAYLEVLDTTGKLTVKGASGVMNIIKEGGGDIDAAVVAGANIINHTGSSGDMNIFAIGAYNKITRKSNGYGTNGKLTLDDIVLGDARFENKALGISTDKVGAVKKEGYYLYEHKYYHNKFSAKALTKVYLFQDEKTGDIKTKNTTTIFFLDVKANRWREINDSEYDLNNLVDINYKVKATEIKNEYSCELPRERLNGDSILLKYEDELLLKEDNLTLNAIKLSDGNTLSAVKSTGKPGSSYFVSRLYIYEIIITDVYTPVNIDGETMFTPGQTMTIIPYQYSVRKGYASGPNYPRDKIPDGLVERTGSTDIGRYKRVKDIVNVPSIDSVSYSINKEVMVDKKLNRLEPNTVSNITNMNLINSSDDINFEGGGVANVIDSDVINGNVTFKGGGAANIITHTAAKGNTYFIGAGIANIIVKSGGEGNLTFNGAGLANVLVHKSQKGDMKVNAGGAVNVMVRLGNGQYDVTLIALGNISVHSGDGNSIVKMLGGLNTHTQIGCGNAFWIAAGGLNVMTKKGLGSLFSIVAGGGNIVTNIDSGDATIVALGLGNIITHLGDEYYSNLSVIGVAAANVVTKKGKGDVQAILGGGINLLTHIGSGKTDAALLGGGNILTKVGNGDTNVFMFGIGNILTHVNTQKCQTIGVMVGAGNIYTKVGNGTTIGVMLAAGNIMSHIGTGDTYALMGGVGNIFTKVGDGDVLALMLAKGNILTQVGDGQTIALMLAKGGNIFTKVGDGTTMVAMVSMANVMTHIGDGETFALMVGKANIFTKVGAGISVALMVGNMNIYSQITKVGKESVGVGIFVGKLNVMTKVGNGTTIAIMFGKANIMTHVGNGITGAISKAKGNVITKIGDGFTGVLAKAEGNIITHVGKGMSVAVLHGKGNVFTKVGDGISIGLLISNKGNIMTHVGDGLTVGIVKGKLNIVTKVGHGDGINIAWGDSNVITHVGNGNRYNFIKGKYNIVTRVGQGKEFTVVKADHNLINLISKSDGGKLDSYTAAWAESNIITSVGDGQTVVLAKAKNNVITKVGKGDSYNVLWSDKNISTHVGDGTKVTLAKADLNVTTDVGDGLNVTAVYGKANVNTKVGDGISVNVVWGKYNVSTKVGNGLNVVVMKGKANANIQVGHGLSVAANYGRNNVVVKVGNGDFYNLSIASSNTKSNKLASLFGNIKQHLFGRAGSQAINYLMNGNEGNTTGFKNGRGGYKIIEHNKNPNGFNINDDGLDKEYQSPETSHDFKANSEQLSKIDKPDIDSERKNAEKALEDTSNNKNSNNHRVNTDNNVSLENNKSAIQHDKTKAENDGARLRQEEERHRKNHYHVKNQLDSTDESALAKIGDEYRQQVNQEAAELVNDHQAAIQSLNELSESDTSSSVYGDVGFQVRDPFANGILSDVNKQVSQARNTADKKLEQTNTESKKYKPQVDEALVKSESALVEGRKNVEKAKVEENTRVSAAKDREAEAEEQKINAKTAENKAENDAIKIQGDANSAVNAAENKASAANKNAKGVQQKEGDKPAGRKEAGGSGRRVDQMAYVTSAAAVSDESITDSGNTHDSIMLAKADGSITGGTNRNTTSDIINSGKNAINQAVVSEPQDTLPIPGQSTPKYTKYGRLSSKYLNLGMHKFTHGKDDKSLSFKFSQTLKIIRRAWYTNYKLAKQHVSKNEILESLQFNFGTCYALSAKYMIAERNYGVGGGKAYMSWLQDIAKGSSHKMKISSNVDKTQKSILSGYYREQFESEMISILKIQHSLEIYRRSYDFSNEIAKRRDKMAASETVFKEGNAIDIINNLEKKLKHKNELTKSIFDRLRGEFKYTDTATPSDIIETLSRYSEDEKFRGYDGYYGELARNGVKRAEGFNSFNPKRSNYIEFINQLENPDKNTFVSFESENHAMSVSIIKKGSGYQWSFFEPNYGGVTFNNYQDFKSFMDNFTKNRNSYAKSGNSFEVNYNIFTLDEKMKPIREKWDISRSNEQAYLLDRLKTGSIEFDLGKKTKGKITEYKTETKDNGDEKVTSFTVEVFDKKSKKMTSVQVDANEFSSPIKNLIPHADHLNKLSDGANVRMVVNDDTIRFINTNTSAEVFSVKSPRSRVLGDENYNPVKAERKNRRRIHSTNGDGKTRYSGQVIVQLEENTAVQEAAVNLAAKRPNSVHVKLDKQGRYQVISGDPGLLKGNIRWQLVGHGRDKNDESKGNQTFASQSPNELAKNIKRLRGDLDSDYGIKSTPQYISLVGCRLTGENQQQDFATEFMRAVGKEGISADISARRARVLVDDQGRKITLDEQGNQRHKISEDKIVLRWDEQGKIKHVNDDIRNNIARSEIDIRRIGATSDESTVQRAIDRNIDEYPRRMNKGVSPTTESETTNNSNQELSYGGNIAIQVGNDEFTSINWGTSNLGIKVGDGGFKTLTFGDNNVMIHIGDGNSKHSVDIAGYQAFEGVQAFIGSRNLVFNYGHSNDVIFMAEKSIIIPPLVNPFDHAARMSERLVTIAQDGESEDWLAVQDQQWTLSGAKKYLSDFSGLDANSSVDYDTLTDFDSQNLRSGRGLTNDIESTLNAKYNQWLSNRSGGQANSLGQTSTKSSQLKNLHNKAVFNIAVAGEGADIVATNSNWNFVFGDNIQSIMDINVGSLFSLSTQEYTSTGRVKTTMTYKLDDLPRQMKNKLINRLASVNADTTLGDIFGVDYDKSGRIISRTGTKIDEEAVLKEMLEIVAEFGGEKLKAISNPEKLLDGIEANLNMGSSAITSFAQSHGLQDKAPDETDNDSVTDIYTNSPEPKNDKEFGFNSLKIPNLFAVIFNKDRQTELEDMAKNIQKNMAEDLLNMEQKLFEFLKNSGHLIDDGDLHVSLGNYNFTFGGHGRDLAAYLGDNNNFWGGNGDDVFYGMGISNIFTGGKGNDVGVLMGRENTMFGDAGDDVAVLAGRVNTAYLGEGNDQVFILGETGVIDTGSGQDYAVVAGNFNQLTSGAEKDYVVIIGNNNVAELGSGDDYCRVFGNQNQLSGNSGSDKIALMGYSSIIYGGEGDDELIADSISKFSRIEGQEGNDIIELGGYKNLFSGGAGNDYFVISAAVIDCTVSDASGGDNILFEDIFWQDIWLQRNGHDLIVQVDRRIGITTEQSEFESIGSVTFSNYFAGKRANIVVGIEDATSSKTILKDEALDSLVDMMSKYDITESSTDFMHQIDTNLRNNIAAAWSNVHTV</sequence>
<keyword evidence="14" id="KW-0460">Magnesium</keyword>
<feature type="compositionally biased region" description="Low complexity" evidence="21">
    <location>
        <begin position="1555"/>
        <end position="1567"/>
    </location>
</feature>
<keyword evidence="17" id="KW-0446">Lipid-binding</keyword>
<keyword evidence="16" id="KW-0843">Virulence</keyword>
<proteinExistence type="predicted"/>
<dbReference type="GO" id="GO:0008289">
    <property type="term" value="F:lipid binding"/>
    <property type="evidence" value="ECO:0007669"/>
    <property type="project" value="UniProtKB-KW"/>
</dbReference>
<evidence type="ECO:0000256" key="21">
    <source>
        <dbReference type="SAM" id="MobiDB-lite"/>
    </source>
</evidence>
<dbReference type="Pfam" id="PF07634">
    <property type="entry name" value="RtxA"/>
    <property type="match status" value="29"/>
</dbReference>
<feature type="compositionally biased region" description="Basic and acidic residues" evidence="21">
    <location>
        <begin position="1570"/>
        <end position="1589"/>
    </location>
</feature>
<evidence type="ECO:0000256" key="17">
    <source>
        <dbReference type="ARBA" id="ARBA00023121"/>
    </source>
</evidence>
<evidence type="ECO:0000256" key="20">
    <source>
        <dbReference type="ARBA" id="ARBA00023586"/>
    </source>
</evidence>
<evidence type="ECO:0000259" key="22">
    <source>
        <dbReference type="PROSITE" id="PS51771"/>
    </source>
</evidence>
<keyword evidence="13" id="KW-0068">Autocatalytic cleavage</keyword>
<dbReference type="RefSeq" id="WP_049532763.1">
    <property type="nucleotide sequence ID" value="NZ_CGBR01000001.1"/>
</dbReference>
<gene>
    <name evidence="23" type="primary">cya</name>
    <name evidence="23" type="ORF">ERS137941_00142</name>
</gene>
<organism evidence="23 24">
    <name type="scientific">Yersinia enterocolitica</name>
    <dbReference type="NCBI Taxonomy" id="630"/>
    <lineage>
        <taxon>Bacteria</taxon>
        <taxon>Pseudomonadati</taxon>
        <taxon>Pseudomonadota</taxon>
        <taxon>Gammaproteobacteria</taxon>
        <taxon>Enterobacterales</taxon>
        <taxon>Yersiniaceae</taxon>
        <taxon>Yersinia</taxon>
    </lineage>
</organism>
<dbReference type="Pfam" id="PF21735">
    <property type="entry name" value="RtxA_C"/>
    <property type="match status" value="6"/>
</dbReference>
<evidence type="ECO:0000256" key="12">
    <source>
        <dbReference type="ARBA" id="ARBA00022807"/>
    </source>
</evidence>
<keyword evidence="4" id="KW-1032">Host cell membrane</keyword>
<feature type="region of interest" description="Disordered" evidence="21">
    <location>
        <begin position="1509"/>
        <end position="1535"/>
    </location>
</feature>
<evidence type="ECO:0000256" key="1">
    <source>
        <dbReference type="ARBA" id="ARBA00001946"/>
    </source>
</evidence>
<evidence type="ECO:0000256" key="15">
    <source>
        <dbReference type="ARBA" id="ARBA00022870"/>
    </source>
</evidence>
<feature type="compositionally biased region" description="Basic and acidic residues" evidence="21">
    <location>
        <begin position="1285"/>
        <end position="1326"/>
    </location>
</feature>
<evidence type="ECO:0000256" key="8">
    <source>
        <dbReference type="ARBA" id="ARBA00022679"/>
    </source>
</evidence>
<dbReference type="NCBIfam" id="NF012221">
    <property type="entry name" value="MARTX_Nterm"/>
    <property type="match status" value="1"/>
</dbReference>
<evidence type="ECO:0000256" key="14">
    <source>
        <dbReference type="ARBA" id="ARBA00022842"/>
    </source>
</evidence>
<feature type="region of interest" description="Disordered" evidence="21">
    <location>
        <begin position="2239"/>
        <end position="2259"/>
    </location>
</feature>
<dbReference type="GO" id="GO:0005576">
    <property type="term" value="C:extracellular region"/>
    <property type="evidence" value="ECO:0007669"/>
    <property type="project" value="UniProtKB-SubCell"/>
</dbReference>
<feature type="compositionally biased region" description="Basic and acidic residues" evidence="21">
    <location>
        <begin position="1354"/>
        <end position="1363"/>
    </location>
</feature>
<keyword evidence="15" id="KW-1043">Host membrane</keyword>
<keyword evidence="18" id="KW-0472">Membrane</keyword>
<keyword evidence="5" id="KW-0964">Secreted</keyword>
<keyword evidence="10" id="KW-0677">Repeat</keyword>
<feature type="region of interest" description="Disordered" evidence="21">
    <location>
        <begin position="2403"/>
        <end position="2425"/>
    </location>
</feature>
<dbReference type="CDD" id="cd20494">
    <property type="entry name" value="C58_RtxA"/>
    <property type="match status" value="1"/>
</dbReference>
<dbReference type="GO" id="GO:0090729">
    <property type="term" value="F:toxin activity"/>
    <property type="evidence" value="ECO:0007669"/>
    <property type="project" value="UniProtKB-KW"/>
</dbReference>
<dbReference type="InterPro" id="IPR006473">
    <property type="entry name" value="Peptidase_C58_Yopt"/>
</dbReference>
<evidence type="ECO:0000256" key="7">
    <source>
        <dbReference type="ARBA" id="ARBA00022670"/>
    </source>
</evidence>
<evidence type="ECO:0000256" key="3">
    <source>
        <dbReference type="ARBA" id="ARBA00004613"/>
    </source>
</evidence>
<dbReference type="InterPro" id="IPR020974">
    <property type="entry name" value="CPD_dom"/>
</dbReference>
<reference evidence="23 24" key="1">
    <citation type="submission" date="2015-03" db="EMBL/GenBank/DDBJ databases">
        <authorList>
            <person name="Murphy D."/>
        </authorList>
    </citation>
    <scope>NUCLEOTIDE SEQUENCE [LARGE SCALE GENOMIC DNA]</scope>
    <source>
        <strain evidence="23 24">IP26249</strain>
    </source>
</reference>
<dbReference type="EMBL" id="CGBR01000001">
    <property type="protein sequence ID" value="CFQ50609.1"/>
    <property type="molecule type" value="Genomic_DNA"/>
</dbReference>
<evidence type="ECO:0000256" key="6">
    <source>
        <dbReference type="ARBA" id="ARBA00022656"/>
    </source>
</evidence>
<comment type="subcellular location">
    <subcellularLocation>
        <location evidence="2">Host cell membrane</location>
    </subcellularLocation>
    <subcellularLocation>
        <location evidence="20">Host cytoplasm</location>
        <location evidence="20">Host cytosol</location>
    </subcellularLocation>
    <subcellularLocation>
        <location evidence="3">Secreted</location>
    </subcellularLocation>
</comment>
<evidence type="ECO:0000256" key="2">
    <source>
        <dbReference type="ARBA" id="ARBA00004165"/>
    </source>
</evidence>
<keyword evidence="6" id="KW-0800">Toxin</keyword>
<evidence type="ECO:0000256" key="10">
    <source>
        <dbReference type="ARBA" id="ARBA00022737"/>
    </source>
</evidence>
<feature type="domain" description="Peptidase C80" evidence="22">
    <location>
        <begin position="2169"/>
        <end position="2354"/>
    </location>
</feature>
<evidence type="ECO:0000256" key="13">
    <source>
        <dbReference type="ARBA" id="ARBA00022813"/>
    </source>
</evidence>
<dbReference type="GO" id="GO:0016740">
    <property type="term" value="F:transferase activity"/>
    <property type="evidence" value="ECO:0007669"/>
    <property type="project" value="UniProtKB-KW"/>
</dbReference>
<evidence type="ECO:0000256" key="16">
    <source>
        <dbReference type="ARBA" id="ARBA00023026"/>
    </source>
</evidence>
<dbReference type="CDD" id="cd20501">
    <property type="entry name" value="C80_RtxA-like"/>
    <property type="match status" value="1"/>
</dbReference>
<dbReference type="InterPro" id="IPR038383">
    <property type="entry name" value="CPD_dom_sf"/>
</dbReference>
<dbReference type="PROSITE" id="PS51771">
    <property type="entry name" value="CGT_MARTX_CPD"/>
    <property type="match status" value="1"/>
</dbReference>
<evidence type="ECO:0000313" key="23">
    <source>
        <dbReference type="EMBL" id="CFQ50609.1"/>
    </source>
</evidence>
<dbReference type="GO" id="GO:0020002">
    <property type="term" value="C:host cell plasma membrane"/>
    <property type="evidence" value="ECO:0007669"/>
    <property type="project" value="UniProtKB-SubCell"/>
</dbReference>
<evidence type="ECO:0000256" key="5">
    <source>
        <dbReference type="ARBA" id="ARBA00022525"/>
    </source>
</evidence>
<keyword evidence="7" id="KW-0645">Protease</keyword>
<evidence type="ECO:0000256" key="9">
    <source>
        <dbReference type="ARBA" id="ARBA00022723"/>
    </source>
</evidence>
<dbReference type="PRINTS" id="PR00313">
    <property type="entry name" value="CABNDNGRPT"/>
</dbReference>
<dbReference type="Gene3D" id="3.40.50.11050">
    <property type="match status" value="1"/>
</dbReference>
<evidence type="ECO:0000256" key="19">
    <source>
        <dbReference type="ARBA" id="ARBA00023200"/>
    </source>
</evidence>
<evidence type="ECO:0000256" key="4">
    <source>
        <dbReference type="ARBA" id="ARBA00022511"/>
    </source>
</evidence>
<dbReference type="Pfam" id="PF11713">
    <property type="entry name" value="Peptidase_C80"/>
    <property type="match status" value="1"/>
</dbReference>
<keyword evidence="8" id="KW-0808">Transferase</keyword>
<protein>
    <submittedName>
        <fullName evidence="23">Putative cytotoxin RtxA</fullName>
    </submittedName>
</protein>
<feature type="compositionally biased region" description="Polar residues" evidence="21">
    <location>
        <begin position="1337"/>
        <end position="1353"/>
    </location>
</feature>
<dbReference type="SUPFAM" id="SSF51120">
    <property type="entry name" value="beta-Roll"/>
    <property type="match status" value="2"/>
</dbReference>
<dbReference type="GO" id="GO:0044164">
    <property type="term" value="C:host cell cytosol"/>
    <property type="evidence" value="ECO:0007669"/>
    <property type="project" value="UniProtKB-SubCell"/>
</dbReference>
<dbReference type="GO" id="GO:0004197">
    <property type="term" value="F:cysteine-type endopeptidase activity"/>
    <property type="evidence" value="ECO:0007669"/>
    <property type="project" value="InterPro"/>
</dbReference>
<feature type="compositionally biased region" description="Polar residues" evidence="21">
    <location>
        <begin position="2248"/>
        <end position="2258"/>
    </location>
</feature>
<dbReference type="InterPro" id="IPR011049">
    <property type="entry name" value="Serralysin-like_metalloprot_C"/>
</dbReference>
<name>A0A0H5GV51_YEREN</name>
<dbReference type="GO" id="GO:0006508">
    <property type="term" value="P:proteolysis"/>
    <property type="evidence" value="ECO:0007669"/>
    <property type="project" value="UniProtKB-KW"/>
</dbReference>
<accession>A0A0H5GV51</accession>
<comment type="cofactor">
    <cofactor evidence="1">
        <name>Mg(2+)</name>
        <dbReference type="ChEBI" id="CHEBI:18420"/>
    </cofactor>
</comment>
<dbReference type="InterPro" id="IPR011509">
    <property type="entry name" value="RtxA_toxin"/>
</dbReference>
<feature type="compositionally biased region" description="Low complexity" evidence="21">
    <location>
        <begin position="2410"/>
        <end position="2424"/>
    </location>
</feature>
<dbReference type="InterPro" id="IPR048568">
    <property type="entry name" value="RtxA_C"/>
</dbReference>
<evidence type="ECO:0000256" key="11">
    <source>
        <dbReference type="ARBA" id="ARBA00022801"/>
    </source>
</evidence>
<feature type="region of interest" description="Disordered" evidence="21">
    <location>
        <begin position="1555"/>
        <end position="1589"/>
    </location>
</feature>
<keyword evidence="9" id="KW-0479">Metal-binding</keyword>
<dbReference type="GO" id="GO:0046872">
    <property type="term" value="F:metal ion binding"/>
    <property type="evidence" value="ECO:0007669"/>
    <property type="project" value="UniProtKB-KW"/>
</dbReference>
<keyword evidence="19" id="KW-1035">Host cytoplasm</keyword>
<evidence type="ECO:0000313" key="24">
    <source>
        <dbReference type="Proteomes" id="UP000048841"/>
    </source>
</evidence>
<dbReference type="Pfam" id="PF03543">
    <property type="entry name" value="Peptidase_C58"/>
    <property type="match status" value="1"/>
</dbReference>
<evidence type="ECO:0000256" key="18">
    <source>
        <dbReference type="ARBA" id="ARBA00023136"/>
    </source>
</evidence>
<dbReference type="Proteomes" id="UP000048841">
    <property type="component" value="Unassembled WGS sequence"/>
</dbReference>